<dbReference type="EMBL" id="CQQC01000071">
    <property type="protein sequence ID" value="CNU26444.1"/>
    <property type="molecule type" value="Genomic_DNA"/>
</dbReference>
<name>A0A655CQW2_MYCTX</name>
<evidence type="ECO:0000313" key="2">
    <source>
        <dbReference type="Proteomes" id="UP000039217"/>
    </source>
</evidence>
<evidence type="ECO:0000313" key="1">
    <source>
        <dbReference type="EMBL" id="CNU26444.1"/>
    </source>
</evidence>
<sequence length="106" mass="10817">MPIRIAGSSRLRGANLPLVLTNFGTMPGTTVRLPESIPAMAASATSCGETWARGMLNRSALAISAHSVGTGPGHRAVTDTPVPCSSSCTASENVSTKALVAEYTAM</sequence>
<proteinExistence type="predicted"/>
<dbReference type="Proteomes" id="UP000039217">
    <property type="component" value="Unassembled WGS sequence"/>
</dbReference>
<accession>A0A655CQW2</accession>
<protein>
    <submittedName>
        <fullName evidence="1">Uncharacterized protein</fullName>
    </submittedName>
</protein>
<dbReference type="AlphaFoldDB" id="A0A655CQW2"/>
<organism evidence="1 2">
    <name type="scientific">Mycobacterium tuberculosis</name>
    <dbReference type="NCBI Taxonomy" id="1773"/>
    <lineage>
        <taxon>Bacteria</taxon>
        <taxon>Bacillati</taxon>
        <taxon>Actinomycetota</taxon>
        <taxon>Actinomycetes</taxon>
        <taxon>Mycobacteriales</taxon>
        <taxon>Mycobacteriaceae</taxon>
        <taxon>Mycobacterium</taxon>
        <taxon>Mycobacterium tuberculosis complex</taxon>
    </lineage>
</organism>
<gene>
    <name evidence="1" type="ORF">ERS007661_00377</name>
</gene>
<reference evidence="1 2" key="1">
    <citation type="submission" date="2015-03" db="EMBL/GenBank/DDBJ databases">
        <authorList>
            <consortium name="Pathogen Informatics"/>
        </authorList>
    </citation>
    <scope>NUCLEOTIDE SEQUENCE [LARGE SCALE GENOMIC DNA]</scope>
    <source>
        <strain evidence="1 2">D00501624</strain>
    </source>
</reference>